<evidence type="ECO:0000256" key="6">
    <source>
        <dbReference type="SAM" id="Phobius"/>
    </source>
</evidence>
<accession>A0A923S5R4</accession>
<reference evidence="7" key="1">
    <citation type="submission" date="2020-08" db="EMBL/GenBank/DDBJ databases">
        <title>Genome public.</title>
        <authorList>
            <person name="Liu C."/>
            <person name="Sun Q."/>
        </authorList>
    </citation>
    <scope>NUCLEOTIDE SEQUENCE</scope>
    <source>
        <strain evidence="7">BX15</strain>
    </source>
</reference>
<proteinExistence type="predicted"/>
<dbReference type="Proteomes" id="UP000620327">
    <property type="component" value="Unassembled WGS sequence"/>
</dbReference>
<dbReference type="EMBL" id="JACOQI010000001">
    <property type="protein sequence ID" value="MBC5768889.1"/>
    <property type="molecule type" value="Genomic_DNA"/>
</dbReference>
<comment type="caution">
    <text evidence="7">The sequence shown here is derived from an EMBL/GenBank/DDBJ whole genome shotgun (WGS) entry which is preliminary data.</text>
</comment>
<keyword evidence="8" id="KW-1185">Reference proteome</keyword>
<evidence type="ECO:0000256" key="3">
    <source>
        <dbReference type="ARBA" id="ARBA00022692"/>
    </source>
</evidence>
<evidence type="ECO:0000256" key="1">
    <source>
        <dbReference type="ARBA" id="ARBA00004651"/>
    </source>
</evidence>
<dbReference type="AlphaFoldDB" id="A0A923S5R4"/>
<dbReference type="RefSeq" id="WP_187013292.1">
    <property type="nucleotide sequence ID" value="NZ_JACOQI010000001.1"/>
</dbReference>
<keyword evidence="5 6" id="KW-0472">Membrane</keyword>
<dbReference type="PANTHER" id="PTHR33931">
    <property type="entry name" value="HOLIN-LIKE PROTEIN CIDA-RELATED"/>
    <property type="match status" value="1"/>
</dbReference>
<gene>
    <name evidence="7" type="ORF">H8Z83_00805</name>
</gene>
<protein>
    <submittedName>
        <fullName evidence="7">CidA/LrgA family protein</fullName>
    </submittedName>
</protein>
<name>A0A923S5R4_9FIRM</name>
<feature type="transmembrane region" description="Helical" evidence="6">
    <location>
        <begin position="59"/>
        <end position="78"/>
    </location>
</feature>
<sequence length="122" mass="13472">MNLIVEFCIVFLICMAGEWIAALLPFTLPASVISLILLLILLLSGGVKERTIQGTSHFLIDNMGLFFIPSVVGTLEYLDVLKLQLVPFLVVSLVSTPLVYAATVWSVRLLMKLFHAKEASHD</sequence>
<evidence type="ECO:0000313" key="7">
    <source>
        <dbReference type="EMBL" id="MBC5768889.1"/>
    </source>
</evidence>
<dbReference type="Pfam" id="PF03788">
    <property type="entry name" value="LrgA"/>
    <property type="match status" value="1"/>
</dbReference>
<feature type="transmembrane region" description="Helical" evidence="6">
    <location>
        <begin position="84"/>
        <end position="107"/>
    </location>
</feature>
<keyword evidence="3 6" id="KW-0812">Transmembrane</keyword>
<dbReference type="PANTHER" id="PTHR33931:SF2">
    <property type="entry name" value="HOLIN-LIKE PROTEIN CIDA"/>
    <property type="match status" value="1"/>
</dbReference>
<comment type="subcellular location">
    <subcellularLocation>
        <location evidence="1">Cell membrane</location>
        <topology evidence="1">Multi-pass membrane protein</topology>
    </subcellularLocation>
</comment>
<keyword evidence="4 6" id="KW-1133">Transmembrane helix</keyword>
<evidence type="ECO:0000256" key="4">
    <source>
        <dbReference type="ARBA" id="ARBA00022989"/>
    </source>
</evidence>
<dbReference type="InterPro" id="IPR005538">
    <property type="entry name" value="LrgA/CidA"/>
</dbReference>
<dbReference type="GO" id="GO:0005886">
    <property type="term" value="C:plasma membrane"/>
    <property type="evidence" value="ECO:0007669"/>
    <property type="project" value="UniProtKB-SubCell"/>
</dbReference>
<organism evidence="7 8">
    <name type="scientific">Dysosmobacter segnis</name>
    <dbReference type="NCBI Taxonomy" id="2763042"/>
    <lineage>
        <taxon>Bacteria</taxon>
        <taxon>Bacillati</taxon>
        <taxon>Bacillota</taxon>
        <taxon>Clostridia</taxon>
        <taxon>Eubacteriales</taxon>
        <taxon>Oscillospiraceae</taxon>
        <taxon>Dysosmobacter</taxon>
    </lineage>
</organism>
<evidence type="ECO:0000256" key="2">
    <source>
        <dbReference type="ARBA" id="ARBA00022475"/>
    </source>
</evidence>
<evidence type="ECO:0000256" key="5">
    <source>
        <dbReference type="ARBA" id="ARBA00023136"/>
    </source>
</evidence>
<keyword evidence="2" id="KW-1003">Cell membrane</keyword>
<feature type="transmembrane region" description="Helical" evidence="6">
    <location>
        <begin position="26"/>
        <end position="47"/>
    </location>
</feature>
<evidence type="ECO:0000313" key="8">
    <source>
        <dbReference type="Proteomes" id="UP000620327"/>
    </source>
</evidence>